<dbReference type="Proteomes" id="UP001072034">
    <property type="component" value="Unassembled WGS sequence"/>
</dbReference>
<evidence type="ECO:0000313" key="1">
    <source>
        <dbReference type="EMBL" id="MCZ0859173.1"/>
    </source>
</evidence>
<keyword evidence="2" id="KW-1185">Reference proteome</keyword>
<organism evidence="1 2">
    <name type="scientific">Actinomyces israelii</name>
    <dbReference type="NCBI Taxonomy" id="1659"/>
    <lineage>
        <taxon>Bacteria</taxon>
        <taxon>Bacillati</taxon>
        <taxon>Actinomycetota</taxon>
        <taxon>Actinomycetes</taxon>
        <taxon>Actinomycetales</taxon>
        <taxon>Actinomycetaceae</taxon>
        <taxon>Actinomyces</taxon>
    </lineage>
</organism>
<dbReference type="RefSeq" id="WP_267489914.1">
    <property type="nucleotide sequence ID" value="NZ_CAJPNG010000110.1"/>
</dbReference>
<reference evidence="1" key="1">
    <citation type="submission" date="2022-10" db="EMBL/GenBank/DDBJ databases">
        <title>Genome sequence of Actinomyces israelii ATCC 10048.</title>
        <authorList>
            <person name="Watt R.M."/>
            <person name="Tong W.M."/>
        </authorList>
    </citation>
    <scope>NUCLEOTIDE SEQUENCE</scope>
    <source>
        <strain evidence="1">ATCC 10048</strain>
    </source>
</reference>
<sequence length="40" mass="4006">MGSVPDSLSPPMRSSALFRQLLGRAGAEAVTVQAMTSAGG</sequence>
<proteinExistence type="predicted"/>
<name>A0ABT4IDJ7_9ACTO</name>
<dbReference type="EMBL" id="JAPTMY010000041">
    <property type="protein sequence ID" value="MCZ0859173.1"/>
    <property type="molecule type" value="Genomic_DNA"/>
</dbReference>
<protein>
    <submittedName>
        <fullName evidence="1">Uncharacterized protein</fullName>
    </submittedName>
</protein>
<accession>A0ABT4IDJ7</accession>
<evidence type="ECO:0000313" key="2">
    <source>
        <dbReference type="Proteomes" id="UP001072034"/>
    </source>
</evidence>
<comment type="caution">
    <text evidence="1">The sequence shown here is derived from an EMBL/GenBank/DDBJ whole genome shotgun (WGS) entry which is preliminary data.</text>
</comment>
<gene>
    <name evidence="1" type="ORF">OHJ16_14105</name>
</gene>